<dbReference type="Proteomes" id="UP000252355">
    <property type="component" value="Unassembled WGS sequence"/>
</dbReference>
<gene>
    <name evidence="12" type="ORF">OZSIB_2179</name>
</gene>
<dbReference type="CDD" id="cd00082">
    <property type="entry name" value="HisKA"/>
    <property type="match status" value="1"/>
</dbReference>
<feature type="domain" description="PAC" evidence="11">
    <location>
        <begin position="392"/>
        <end position="446"/>
    </location>
</feature>
<dbReference type="Pfam" id="PF00512">
    <property type="entry name" value="HisKA"/>
    <property type="match status" value="1"/>
</dbReference>
<protein>
    <recommendedName>
        <fullName evidence="2">histidine kinase</fullName>
        <ecNumber evidence="2">2.7.13.3</ecNumber>
    </recommendedName>
</protein>
<evidence type="ECO:0000256" key="1">
    <source>
        <dbReference type="ARBA" id="ARBA00000085"/>
    </source>
</evidence>
<dbReference type="InterPro" id="IPR003661">
    <property type="entry name" value="HisK_dim/P_dom"/>
</dbReference>
<accession>A0A367ZTD6</accession>
<feature type="domain" description="PAS" evidence="10">
    <location>
        <begin position="330"/>
        <end position="360"/>
    </location>
</feature>
<dbReference type="SMART" id="SM00065">
    <property type="entry name" value="GAF"/>
    <property type="match status" value="2"/>
</dbReference>
<dbReference type="PROSITE" id="PS50113">
    <property type="entry name" value="PAC"/>
    <property type="match status" value="1"/>
</dbReference>
<evidence type="ECO:0000259" key="10">
    <source>
        <dbReference type="PROSITE" id="PS50112"/>
    </source>
</evidence>
<dbReference type="InterPro" id="IPR035965">
    <property type="entry name" value="PAS-like_dom_sf"/>
</dbReference>
<dbReference type="PRINTS" id="PR00344">
    <property type="entry name" value="BCTRLSENSOR"/>
</dbReference>
<dbReference type="SUPFAM" id="SSF55785">
    <property type="entry name" value="PYP-like sensor domain (PAS domain)"/>
    <property type="match status" value="1"/>
</dbReference>
<dbReference type="Pfam" id="PF13185">
    <property type="entry name" value="GAF_2"/>
    <property type="match status" value="1"/>
</dbReference>
<name>A0A367ZTD6_9BACT</name>
<dbReference type="Gene3D" id="1.10.287.130">
    <property type="match status" value="1"/>
</dbReference>
<dbReference type="InterPro" id="IPR036097">
    <property type="entry name" value="HisK_dim/P_sf"/>
</dbReference>
<evidence type="ECO:0000256" key="8">
    <source>
        <dbReference type="ARBA" id="ARBA00023012"/>
    </source>
</evidence>
<dbReference type="PANTHER" id="PTHR43065">
    <property type="entry name" value="SENSOR HISTIDINE KINASE"/>
    <property type="match status" value="1"/>
</dbReference>
<dbReference type="CDD" id="cd00130">
    <property type="entry name" value="PAS"/>
    <property type="match status" value="1"/>
</dbReference>
<evidence type="ECO:0000256" key="2">
    <source>
        <dbReference type="ARBA" id="ARBA00012438"/>
    </source>
</evidence>
<dbReference type="InterPro" id="IPR029016">
    <property type="entry name" value="GAF-like_dom_sf"/>
</dbReference>
<dbReference type="GO" id="GO:0006355">
    <property type="term" value="P:regulation of DNA-templated transcription"/>
    <property type="evidence" value="ECO:0007669"/>
    <property type="project" value="InterPro"/>
</dbReference>
<dbReference type="Gene3D" id="3.30.450.40">
    <property type="match status" value="2"/>
</dbReference>
<sequence length="675" mass="74651">METPTLPPVPPALTGGGLLLGEIAQVIGHLSPDRGVLFLLERALEFTQARGGLVLIPHEKLREMVPLLENLPSNGQRPTWEKPFLEACYKVFLDGHTLFWDREILRQHGFQSPCPDGCIALVLPIKLAGRPVALLFIYRCAGGLTFTSEHQNFLEMVTPFMGTLIENFLMHTEMIHKNSRLSALYEISQRTESLIDLRDVYESLGKVVQSFIDYDAYVLHLLAADGKTLEARKESATGGFPLKIALGEGPIGKAAQEMKPHLTYTADFNSVLILPIVVSGKLVGVVTIASKKPYAYRDEDIIGLRIITTQIGSVDQLFKDLVRLRGFTQHILESMNSGVLIFDTNGLVSFVNSEMTRLLGQPLPEGWSLQSSSLPIPGPLAEVIASVLERKVTLENTRIRLEETHPPKTLEVTAFPFRDEHGLILGTACFVKDITQIIRLEDQLKRADRLSALGVLAAGIAHEIRNPLTGIKMIVQLQVSELQPGDPRREPIEIIQREIERLERIIVNLLDFARPSKPKAVQVILPEVVEACLLLLQNQLKKAGLRLEREFPPEIPPLIGDPDQLKQVFLNILTNAIQASHQGGRLRISMEVRPGWVATAIQDTGVGIPQEWLRAIFDPFMTTKEDGTGLGLPLAQRIVDEHGGRIDVDSVLGVGSTFTVHLPLRPEAEVGAPHA</sequence>
<evidence type="ECO:0000256" key="5">
    <source>
        <dbReference type="ARBA" id="ARBA00022741"/>
    </source>
</evidence>
<evidence type="ECO:0000313" key="12">
    <source>
        <dbReference type="EMBL" id="RCK81310.1"/>
    </source>
</evidence>
<dbReference type="InterPro" id="IPR004358">
    <property type="entry name" value="Sig_transdc_His_kin-like_C"/>
</dbReference>
<proteinExistence type="predicted"/>
<keyword evidence="5" id="KW-0547">Nucleotide-binding</keyword>
<evidence type="ECO:0000259" key="9">
    <source>
        <dbReference type="PROSITE" id="PS50109"/>
    </source>
</evidence>
<comment type="caution">
    <text evidence="12">The sequence shown here is derived from an EMBL/GenBank/DDBJ whole genome shotgun (WGS) entry which is preliminary data.</text>
</comment>
<keyword evidence="4" id="KW-0808">Transferase</keyword>
<dbReference type="EC" id="2.7.13.3" evidence="2"/>
<dbReference type="InterPro" id="IPR003018">
    <property type="entry name" value="GAF"/>
</dbReference>
<dbReference type="GO" id="GO:0000155">
    <property type="term" value="F:phosphorelay sensor kinase activity"/>
    <property type="evidence" value="ECO:0007669"/>
    <property type="project" value="InterPro"/>
</dbReference>
<dbReference type="Gene3D" id="3.30.450.20">
    <property type="entry name" value="PAS domain"/>
    <property type="match status" value="1"/>
</dbReference>
<dbReference type="SUPFAM" id="SSF55781">
    <property type="entry name" value="GAF domain-like"/>
    <property type="match status" value="2"/>
</dbReference>
<dbReference type="SUPFAM" id="SSF55874">
    <property type="entry name" value="ATPase domain of HSP90 chaperone/DNA topoisomerase II/histidine kinase"/>
    <property type="match status" value="1"/>
</dbReference>
<feature type="domain" description="Histidine kinase" evidence="9">
    <location>
        <begin position="459"/>
        <end position="666"/>
    </location>
</feature>
<dbReference type="SMART" id="SM00387">
    <property type="entry name" value="HATPase_c"/>
    <property type="match status" value="1"/>
</dbReference>
<dbReference type="SUPFAM" id="SSF47384">
    <property type="entry name" value="Homodimeric domain of signal transducing histidine kinase"/>
    <property type="match status" value="1"/>
</dbReference>
<keyword evidence="8" id="KW-0902">Two-component regulatory system</keyword>
<keyword evidence="6 12" id="KW-0418">Kinase</keyword>
<dbReference type="InterPro" id="IPR000014">
    <property type="entry name" value="PAS"/>
</dbReference>
<dbReference type="InterPro" id="IPR036890">
    <property type="entry name" value="HATPase_C_sf"/>
</dbReference>
<dbReference type="PROSITE" id="PS50109">
    <property type="entry name" value="HIS_KIN"/>
    <property type="match status" value="1"/>
</dbReference>
<dbReference type="NCBIfam" id="TIGR00229">
    <property type="entry name" value="sensory_box"/>
    <property type="match status" value="1"/>
</dbReference>
<evidence type="ECO:0000256" key="4">
    <source>
        <dbReference type="ARBA" id="ARBA00022679"/>
    </source>
</evidence>
<organism evidence="12 13">
    <name type="scientific">Candidatus Ozemobacter sibiricus</name>
    <dbReference type="NCBI Taxonomy" id="2268124"/>
    <lineage>
        <taxon>Bacteria</taxon>
        <taxon>Candidatus Ozemobacteria</taxon>
        <taxon>Candidatus Ozemobacterales</taxon>
        <taxon>Candidatus Ozemobacteraceae</taxon>
        <taxon>Candidatus Ozemobacter</taxon>
    </lineage>
</organism>
<evidence type="ECO:0000259" key="11">
    <source>
        <dbReference type="PROSITE" id="PS50113"/>
    </source>
</evidence>
<dbReference type="Gene3D" id="3.30.565.10">
    <property type="entry name" value="Histidine kinase-like ATPase, C-terminal domain"/>
    <property type="match status" value="1"/>
</dbReference>
<evidence type="ECO:0000256" key="6">
    <source>
        <dbReference type="ARBA" id="ARBA00022777"/>
    </source>
</evidence>
<evidence type="ECO:0000256" key="7">
    <source>
        <dbReference type="ARBA" id="ARBA00022840"/>
    </source>
</evidence>
<dbReference type="AlphaFoldDB" id="A0A367ZTD6"/>
<evidence type="ECO:0000313" key="13">
    <source>
        <dbReference type="Proteomes" id="UP000252355"/>
    </source>
</evidence>
<dbReference type="InterPro" id="IPR005467">
    <property type="entry name" value="His_kinase_dom"/>
</dbReference>
<comment type="catalytic activity">
    <reaction evidence="1">
        <text>ATP + protein L-histidine = ADP + protein N-phospho-L-histidine.</text>
        <dbReference type="EC" id="2.7.13.3"/>
    </reaction>
</comment>
<dbReference type="InterPro" id="IPR000700">
    <property type="entry name" value="PAS-assoc_C"/>
</dbReference>
<keyword evidence="3" id="KW-0597">Phosphoprotein</keyword>
<dbReference type="EMBL" id="QOQW01000002">
    <property type="protein sequence ID" value="RCK81310.1"/>
    <property type="molecule type" value="Genomic_DNA"/>
</dbReference>
<dbReference type="Pfam" id="PF00989">
    <property type="entry name" value="PAS"/>
    <property type="match status" value="1"/>
</dbReference>
<reference evidence="12 13" key="1">
    <citation type="submission" date="2018-05" db="EMBL/GenBank/DDBJ databases">
        <title>A metagenomic window into the 2 km-deep terrestrial subsurface aquifer revealed taxonomically and functionally diverse microbial community comprising novel uncultured bacterial lineages.</title>
        <authorList>
            <person name="Kadnikov V.V."/>
            <person name="Mardanov A.V."/>
            <person name="Beletsky A.V."/>
            <person name="Banks D."/>
            <person name="Pimenov N.V."/>
            <person name="Frank Y.A."/>
            <person name="Karnachuk O.V."/>
            <person name="Ravin N.V."/>
        </authorList>
    </citation>
    <scope>NUCLEOTIDE SEQUENCE [LARGE SCALE GENOMIC DNA]</scope>
    <source>
        <strain evidence="12">BY5</strain>
    </source>
</reference>
<dbReference type="InterPro" id="IPR013767">
    <property type="entry name" value="PAS_fold"/>
</dbReference>
<dbReference type="SMART" id="SM00388">
    <property type="entry name" value="HisKA"/>
    <property type="match status" value="1"/>
</dbReference>
<dbReference type="InterPro" id="IPR003594">
    <property type="entry name" value="HATPase_dom"/>
</dbReference>
<dbReference type="PANTHER" id="PTHR43065:SF10">
    <property type="entry name" value="PEROXIDE STRESS-ACTIVATED HISTIDINE KINASE MAK3"/>
    <property type="match status" value="1"/>
</dbReference>
<dbReference type="PROSITE" id="PS50112">
    <property type="entry name" value="PAS"/>
    <property type="match status" value="1"/>
</dbReference>
<dbReference type="GO" id="GO:0005524">
    <property type="term" value="F:ATP binding"/>
    <property type="evidence" value="ECO:0007669"/>
    <property type="project" value="UniProtKB-KW"/>
</dbReference>
<dbReference type="Pfam" id="PF02518">
    <property type="entry name" value="HATPase_c"/>
    <property type="match status" value="1"/>
</dbReference>
<evidence type="ECO:0000256" key="3">
    <source>
        <dbReference type="ARBA" id="ARBA00022553"/>
    </source>
</evidence>
<keyword evidence="7" id="KW-0067">ATP-binding</keyword>